<gene>
    <name evidence="7" type="ORF">J437_LFUL014053</name>
</gene>
<evidence type="ECO:0000256" key="5">
    <source>
        <dbReference type="PROSITE-ProRule" id="PRU00196"/>
    </source>
</evidence>
<dbReference type="PANTHER" id="PTHR47653:SF1">
    <property type="entry name" value="DELETED IN MALIGNANT BRAIN TUMORS 1 PROTEIN"/>
    <property type="match status" value="1"/>
</dbReference>
<name>A0A8K0P9J8_LADFU</name>
<keyword evidence="4" id="KW-0325">Glycoprotein</keyword>
<dbReference type="GO" id="GO:0016020">
    <property type="term" value="C:membrane"/>
    <property type="evidence" value="ECO:0007669"/>
    <property type="project" value="InterPro"/>
</dbReference>
<evidence type="ECO:0000256" key="2">
    <source>
        <dbReference type="ARBA" id="ARBA00022737"/>
    </source>
</evidence>
<accession>A0A8K0P9J8</accession>
<sequence>LQVRIGSKWGTVCNYGWNIINAALVCHHLGLVLNPDDWFLEPSEIPEAGINEDIIISNVACTEEDVDITKCHAESQEDFENSCTHEQDVGLRCHTPTWAGVRFSVLARRSDLQYITIEKAGLLDYSTNSFKPALQIDFSRHALSNIRVISNVHDGLGIIYSDIYSSEAINAVVDSEFKDNHGCGISFKQLGLKISGTKVEDNSKGGICHNPVLSKLQQRELSGWFKPSKDLNEYSYRPIYIPESPVAIELGNHETKYMITSKVTTQDEINIKYSIK</sequence>
<reference evidence="7" key="1">
    <citation type="submission" date="2013-04" db="EMBL/GenBank/DDBJ databases">
        <authorList>
            <person name="Qu J."/>
            <person name="Murali S.C."/>
            <person name="Bandaranaike D."/>
            <person name="Bellair M."/>
            <person name="Blankenburg K."/>
            <person name="Chao H."/>
            <person name="Dinh H."/>
            <person name="Doddapaneni H."/>
            <person name="Downs B."/>
            <person name="Dugan-Rocha S."/>
            <person name="Elkadiri S."/>
            <person name="Gnanaolivu R.D."/>
            <person name="Hernandez B."/>
            <person name="Javaid M."/>
            <person name="Jayaseelan J.C."/>
            <person name="Lee S."/>
            <person name="Li M."/>
            <person name="Ming W."/>
            <person name="Munidasa M."/>
            <person name="Muniz J."/>
            <person name="Nguyen L."/>
            <person name="Ongeri F."/>
            <person name="Osuji N."/>
            <person name="Pu L.-L."/>
            <person name="Puazo M."/>
            <person name="Qu C."/>
            <person name="Quiroz J."/>
            <person name="Raj R."/>
            <person name="Weissenberger G."/>
            <person name="Xin Y."/>
            <person name="Zou X."/>
            <person name="Han Y."/>
            <person name="Richards S."/>
            <person name="Worley K."/>
            <person name="Muzny D."/>
            <person name="Gibbs R."/>
        </authorList>
    </citation>
    <scope>NUCLEOTIDE SEQUENCE</scope>
    <source>
        <strain evidence="7">Sampled in the wild</strain>
    </source>
</reference>
<dbReference type="Gene3D" id="3.10.250.10">
    <property type="entry name" value="SRCR-like domain"/>
    <property type="match status" value="1"/>
</dbReference>
<dbReference type="SMART" id="SM00202">
    <property type="entry name" value="SR"/>
    <property type="match status" value="1"/>
</dbReference>
<evidence type="ECO:0000313" key="8">
    <source>
        <dbReference type="Proteomes" id="UP000792457"/>
    </source>
</evidence>
<proteinExistence type="predicted"/>
<dbReference type="PANTHER" id="PTHR47653">
    <property type="entry name" value="PROTEIN BARK BEETLE"/>
    <property type="match status" value="1"/>
</dbReference>
<dbReference type="SUPFAM" id="SSF56487">
    <property type="entry name" value="SRCR-like"/>
    <property type="match status" value="1"/>
</dbReference>
<organism evidence="7 8">
    <name type="scientific">Ladona fulva</name>
    <name type="common">Scarce chaser dragonfly</name>
    <name type="synonym">Libellula fulva</name>
    <dbReference type="NCBI Taxonomy" id="123851"/>
    <lineage>
        <taxon>Eukaryota</taxon>
        <taxon>Metazoa</taxon>
        <taxon>Ecdysozoa</taxon>
        <taxon>Arthropoda</taxon>
        <taxon>Hexapoda</taxon>
        <taxon>Insecta</taxon>
        <taxon>Pterygota</taxon>
        <taxon>Palaeoptera</taxon>
        <taxon>Odonata</taxon>
        <taxon>Epiprocta</taxon>
        <taxon>Anisoptera</taxon>
        <taxon>Libelluloidea</taxon>
        <taxon>Libellulidae</taxon>
        <taxon>Ladona</taxon>
    </lineage>
</organism>
<dbReference type="InterPro" id="IPR036772">
    <property type="entry name" value="SRCR-like_dom_sf"/>
</dbReference>
<dbReference type="Proteomes" id="UP000792457">
    <property type="component" value="Unassembled WGS sequence"/>
</dbReference>
<comment type="caution">
    <text evidence="5">Lacks conserved residue(s) required for the propagation of feature annotation.</text>
</comment>
<protein>
    <recommendedName>
        <fullName evidence="6">SRCR domain-containing protein</fullName>
    </recommendedName>
</protein>
<comment type="caution">
    <text evidence="7">The sequence shown here is derived from an EMBL/GenBank/DDBJ whole genome shotgun (WGS) entry which is preliminary data.</text>
</comment>
<dbReference type="GO" id="GO:0045217">
    <property type="term" value="P:cell-cell junction maintenance"/>
    <property type="evidence" value="ECO:0007669"/>
    <property type="project" value="TreeGrafter"/>
</dbReference>
<feature type="disulfide bond" evidence="5">
    <location>
        <begin position="61"/>
        <end position="71"/>
    </location>
</feature>
<evidence type="ECO:0000256" key="4">
    <source>
        <dbReference type="ARBA" id="ARBA00023180"/>
    </source>
</evidence>
<keyword evidence="3 5" id="KW-1015">Disulfide bond</keyword>
<evidence type="ECO:0000256" key="3">
    <source>
        <dbReference type="ARBA" id="ARBA00023157"/>
    </source>
</evidence>
<dbReference type="OrthoDB" id="547291at2759"/>
<evidence type="ECO:0000313" key="7">
    <source>
        <dbReference type="EMBL" id="KAG8238177.1"/>
    </source>
</evidence>
<feature type="non-terminal residue" evidence="7">
    <location>
        <position position="276"/>
    </location>
</feature>
<feature type="domain" description="SRCR" evidence="6">
    <location>
        <begin position="1"/>
        <end position="94"/>
    </location>
</feature>
<keyword evidence="2" id="KW-0677">Repeat</keyword>
<reference evidence="7" key="2">
    <citation type="submission" date="2017-10" db="EMBL/GenBank/DDBJ databases">
        <title>Ladona fulva Genome sequencing and assembly.</title>
        <authorList>
            <person name="Murali S."/>
            <person name="Richards S."/>
            <person name="Bandaranaike D."/>
            <person name="Bellair M."/>
            <person name="Blankenburg K."/>
            <person name="Chao H."/>
            <person name="Dinh H."/>
            <person name="Doddapaneni H."/>
            <person name="Dugan-Rocha S."/>
            <person name="Elkadiri S."/>
            <person name="Gnanaolivu R."/>
            <person name="Hernandez B."/>
            <person name="Skinner E."/>
            <person name="Javaid M."/>
            <person name="Lee S."/>
            <person name="Li M."/>
            <person name="Ming W."/>
            <person name="Munidasa M."/>
            <person name="Muniz J."/>
            <person name="Nguyen L."/>
            <person name="Hughes D."/>
            <person name="Osuji N."/>
            <person name="Pu L.-L."/>
            <person name="Puazo M."/>
            <person name="Qu C."/>
            <person name="Quiroz J."/>
            <person name="Raj R."/>
            <person name="Weissenberger G."/>
            <person name="Xin Y."/>
            <person name="Zou X."/>
            <person name="Han Y."/>
            <person name="Worley K."/>
            <person name="Muzny D."/>
            <person name="Gibbs R."/>
        </authorList>
    </citation>
    <scope>NUCLEOTIDE SEQUENCE</scope>
    <source>
        <strain evidence="7">Sampled in the wild</strain>
    </source>
</reference>
<dbReference type="EMBL" id="KZ309299">
    <property type="protein sequence ID" value="KAG8238177.1"/>
    <property type="molecule type" value="Genomic_DNA"/>
</dbReference>
<keyword evidence="1" id="KW-0732">Signal</keyword>
<dbReference type="InterPro" id="IPR053243">
    <property type="entry name" value="SJ_maturation_regulator"/>
</dbReference>
<keyword evidence="8" id="KW-1185">Reference proteome</keyword>
<dbReference type="InterPro" id="IPR001190">
    <property type="entry name" value="SRCR"/>
</dbReference>
<dbReference type="PROSITE" id="PS50287">
    <property type="entry name" value="SRCR_2"/>
    <property type="match status" value="1"/>
</dbReference>
<feature type="non-terminal residue" evidence="7">
    <location>
        <position position="1"/>
    </location>
</feature>
<dbReference type="AlphaFoldDB" id="A0A8K0P9J8"/>
<evidence type="ECO:0000259" key="6">
    <source>
        <dbReference type="PROSITE" id="PS50287"/>
    </source>
</evidence>
<dbReference type="Pfam" id="PF00530">
    <property type="entry name" value="SRCR"/>
    <property type="match status" value="1"/>
</dbReference>
<evidence type="ECO:0000256" key="1">
    <source>
        <dbReference type="ARBA" id="ARBA00022729"/>
    </source>
</evidence>